<dbReference type="InterPro" id="IPR016181">
    <property type="entry name" value="Acyl_CoA_acyltransferase"/>
</dbReference>
<name>A0A7Y0EK20_9CLOT</name>
<dbReference type="InterPro" id="IPR016732">
    <property type="entry name" value="UCP018688"/>
</dbReference>
<feature type="domain" description="Phosphatidylglycerol lysyltransferase C-terminal" evidence="1">
    <location>
        <begin position="37"/>
        <end position="289"/>
    </location>
</feature>
<gene>
    <name evidence="2" type="ORF">HBE96_20190</name>
</gene>
<sequence>MELKVLNDKELFKDKEEILKLKKISMNDKELFKDFDYIGSDYVFSYIYMYSELYKLKIYHDDRTIIIYSGYEKPSFYMPLGDTEYGIKLVLQHCRQHQLKSYFAKIPDSHIEIFRSMNYKIQEDRNSFDYIYSNSSLAAYEGHDFRKQRNNLSNYLKNFTPVYSSDIVSNIQKCKEFTLKYYAETDVVQPTLKILDCIDRLNLKGGIVWNGSDMQAYCIYEEITSNMAISHVELTDNSHRGVHAYMINEMSKNMNVEFINKEDDMGIAGLRRFKENYNPCKLSVKYCAYPDFQF</sequence>
<reference evidence="2 3" key="1">
    <citation type="submission" date="2020-06" db="EMBL/GenBank/DDBJ databases">
        <title>Complete Genome Sequence of Clostridium muelleri sp. nov. P21T, an Acid-Alcohol Producing Acetogen Isolated from Old Hay.</title>
        <authorList>
            <person name="Duncan K.E."/>
            <person name="Tanner R.S."/>
        </authorList>
    </citation>
    <scope>NUCLEOTIDE SEQUENCE [LARGE SCALE GENOMIC DNA]</scope>
    <source>
        <strain evidence="2 3">P21</strain>
    </source>
</reference>
<proteinExistence type="predicted"/>
<dbReference type="RefSeq" id="WP_169299505.1">
    <property type="nucleotide sequence ID" value="NZ_JABBNI010000058.1"/>
</dbReference>
<accession>A0A7Y0EK20</accession>
<dbReference type="SUPFAM" id="SSF55729">
    <property type="entry name" value="Acyl-CoA N-acyltransferases (Nat)"/>
    <property type="match status" value="2"/>
</dbReference>
<dbReference type="AlphaFoldDB" id="A0A7Y0EK20"/>
<protein>
    <submittedName>
        <fullName evidence="2">DUF2156 domain-containing protein</fullName>
    </submittedName>
</protein>
<dbReference type="PANTHER" id="PTHR41373:SF1">
    <property type="entry name" value="PHOSPHATIDYLGLYCEROL LYSYLTRANSFERASE C-TERMINAL DOMAIN-CONTAINING PROTEIN"/>
    <property type="match status" value="1"/>
</dbReference>
<evidence type="ECO:0000313" key="2">
    <source>
        <dbReference type="EMBL" id="NMM64918.1"/>
    </source>
</evidence>
<evidence type="ECO:0000313" key="3">
    <source>
        <dbReference type="Proteomes" id="UP000537131"/>
    </source>
</evidence>
<evidence type="ECO:0000259" key="1">
    <source>
        <dbReference type="Pfam" id="PF09924"/>
    </source>
</evidence>
<organism evidence="2 3">
    <name type="scientific">Clostridium muellerianum</name>
    <dbReference type="NCBI Taxonomy" id="2716538"/>
    <lineage>
        <taxon>Bacteria</taxon>
        <taxon>Bacillati</taxon>
        <taxon>Bacillota</taxon>
        <taxon>Clostridia</taxon>
        <taxon>Eubacteriales</taxon>
        <taxon>Clostridiaceae</taxon>
        <taxon>Clostridium</taxon>
    </lineage>
</organism>
<dbReference type="Proteomes" id="UP000537131">
    <property type="component" value="Unassembled WGS sequence"/>
</dbReference>
<keyword evidence="3" id="KW-1185">Reference proteome</keyword>
<dbReference type="PANTHER" id="PTHR41373">
    <property type="entry name" value="DUF2156 DOMAIN-CONTAINING PROTEIN"/>
    <property type="match status" value="1"/>
</dbReference>
<dbReference type="InterPro" id="IPR024320">
    <property type="entry name" value="LPG_synthase_C"/>
</dbReference>
<dbReference type="Pfam" id="PF09924">
    <property type="entry name" value="LPG_synthase_C"/>
    <property type="match status" value="1"/>
</dbReference>
<dbReference type="EMBL" id="JABBNI010000058">
    <property type="protein sequence ID" value="NMM64918.1"/>
    <property type="molecule type" value="Genomic_DNA"/>
</dbReference>
<comment type="caution">
    <text evidence="2">The sequence shown here is derived from an EMBL/GenBank/DDBJ whole genome shotgun (WGS) entry which is preliminary data.</text>
</comment>
<dbReference type="Gene3D" id="3.40.630.30">
    <property type="match status" value="1"/>
</dbReference>